<feature type="chain" id="PRO_5044215471" evidence="4">
    <location>
        <begin position="38"/>
        <end position="1106"/>
    </location>
</feature>
<keyword evidence="4" id="KW-0732">Signal</keyword>
<evidence type="ECO:0000313" key="5">
    <source>
        <dbReference type="EMBL" id="QGU80923.1"/>
    </source>
</evidence>
<feature type="region of interest" description="Disordered" evidence="3">
    <location>
        <begin position="64"/>
        <end position="151"/>
    </location>
</feature>
<evidence type="ECO:0000256" key="2">
    <source>
        <dbReference type="PROSITE-ProRule" id="PRU00591"/>
    </source>
</evidence>
<evidence type="ECO:0000313" key="6">
    <source>
        <dbReference type="Proteomes" id="UP000422997"/>
    </source>
</evidence>
<reference evidence="5 6" key="1">
    <citation type="submission" date="2016-11" db="EMBL/GenBank/DDBJ databases">
        <title>The potential of Streptococcus salivarius to inhibit the production of volatile sulphur compounds in the oral cavity.</title>
        <authorList>
            <person name="Sun L."/>
            <person name="Li Z."/>
            <person name="Jin D."/>
            <person name="Zhao H."/>
        </authorList>
    </citation>
    <scope>NUCLEOTIDE SEQUENCE [LARGE SCALE GENOMIC DNA]</scope>
    <source>
        <strain evidence="5 6">ICDC2</strain>
    </source>
</reference>
<evidence type="ECO:0000256" key="1">
    <source>
        <dbReference type="ARBA" id="ARBA00022737"/>
    </source>
</evidence>
<dbReference type="RefSeq" id="WP_156246896.1">
    <property type="nucleotide sequence ID" value="NZ_CP018187.1"/>
</dbReference>
<dbReference type="PROSITE" id="PS51170">
    <property type="entry name" value="CW"/>
    <property type="match status" value="1"/>
</dbReference>
<name>A0AB37DBA9_STRSL</name>
<dbReference type="InterPro" id="IPR018337">
    <property type="entry name" value="Cell_wall/Cho-bd_repeat"/>
</dbReference>
<evidence type="ECO:0000256" key="3">
    <source>
        <dbReference type="SAM" id="MobiDB-lite"/>
    </source>
</evidence>
<sequence>MKVHSNFTGPKSKKHLIAFSCATALASFAFIARPAFAEEAKVDNSSNLDTTAATTANVETTSDLVETKVVEAPATTEKAASTESTTNVSEQATTSTASSETASETASTTASESQAPAESASGQTREAVTTDRATNEATSANETSNSETNVTGGQYYSDAYGHWHYKDASGKDLTGPQTIDGVKVYFRDSGVQVKGEFAWDGHYYDKDSGALVTNNYVINYNDFPITNSYVDENGNKVIGSKEINGVWNYFDYNGRQLKDRFDPNGRYYDKDGKLTDLGINRYFQISNHWYYIGSEGKILKGPQTIDGIKVFFDEDGKQVKGNFAKDNHYYDKDSGELVTNNYANIYSSTYYLDENGYKVTGHKEINGIWNYFDNYGEQVKDRFAPNGYYYDKEGKQVDFGTNRYFELDGKWYYAGNDGAILKGAQTIDGVQVYFDSDGRQIKGKFVRDSSDYKYRYYDKDSGALVKSQYIIDYNKNTQKYERYYVDENGIRVSGPQTISGASVYFSNYDGHQLFNDFGDGHYYNHYGNFTDLGTNRYVQIGENWYYVGNDGKILTGEQTIDNAHVYFDRSGKQVKGGFDNNQQFHDKDSGNLVTNRFVTSNGKIYFIGSDSRAVKGATVIDNIEYLFDKNTGEQIKGGFVDYSDKLISKENYNYNNDPVKFYEKDTGALVKDKYFTVNGKWYYSDNKGKILKGPQTVHGVQVYFDRYNGQQIKGTFADDGYFYDKNSGAKVDLGTSRYVQVNDNWYYIGNDGKTLKGDKTIDGIQVHFDTKTGQQIKGGFADKDGKLVIKEKYHLSGTPMRYYDKDSGALVKDQYFSHDGKWYYADAEGNILKGSQTIDGVQVYFDSYGVQAKDAIAEGYYYDKDSGARHEVPRNQFIKADGKLYYFDSEKQYSNYRTINGKRYYIKDDGEVLRGSFDRYDNPPYFDDETGAAVEKPGFIKSGDNWYYVDEKGNKASGLKEIDGKLYYFSYNPTNKYETHKQIRGALGKPNWFFYSYNTDTKKPEDNPAYYFDAETGAAVTNQFVNWKGNWYYFSNDGKALLFDQVINGQHLYFNYEGKQVKGNFVTDYKGTRYYDENSGELVTNQTRTINGVTYHFDENGRTNQL</sequence>
<dbReference type="GO" id="GO:0016740">
    <property type="term" value="F:transferase activity"/>
    <property type="evidence" value="ECO:0007669"/>
    <property type="project" value="UniProtKB-KW"/>
</dbReference>
<dbReference type="Gene3D" id="2.10.270.10">
    <property type="entry name" value="Cholin Binding"/>
    <property type="match status" value="9"/>
</dbReference>
<feature type="compositionally biased region" description="Low complexity" evidence="3">
    <location>
        <begin position="71"/>
        <end position="121"/>
    </location>
</feature>
<feature type="repeat" description="Cell wall-binding" evidence="2">
    <location>
        <begin position="1021"/>
        <end position="1040"/>
    </location>
</feature>
<accession>A0AB37DBA9</accession>
<dbReference type="NCBIfam" id="TIGR04035">
    <property type="entry name" value="glucan_65_rpt"/>
    <property type="match status" value="9"/>
</dbReference>
<feature type="compositionally biased region" description="Polar residues" evidence="3">
    <location>
        <begin position="122"/>
        <end position="151"/>
    </location>
</feature>
<feature type="signal peptide" evidence="4">
    <location>
        <begin position="1"/>
        <end position="37"/>
    </location>
</feature>
<dbReference type="Gene3D" id="2.20.120.10">
    <property type="entry name" value="Multimodular pneumococcal cell wall endolysin, domain 3"/>
    <property type="match status" value="1"/>
</dbReference>
<dbReference type="Pfam" id="PF01473">
    <property type="entry name" value="Choline_bind_1"/>
    <property type="match status" value="9"/>
</dbReference>
<organism evidence="5 6">
    <name type="scientific">Streptococcus salivarius</name>
    <dbReference type="NCBI Taxonomy" id="1304"/>
    <lineage>
        <taxon>Bacteria</taxon>
        <taxon>Bacillati</taxon>
        <taxon>Bacillota</taxon>
        <taxon>Bacilli</taxon>
        <taxon>Lactobacillales</taxon>
        <taxon>Streptococcaceae</taxon>
        <taxon>Streptococcus</taxon>
    </lineage>
</organism>
<keyword evidence="1" id="KW-0677">Repeat</keyword>
<evidence type="ECO:0000256" key="4">
    <source>
        <dbReference type="SAM" id="SignalP"/>
    </source>
</evidence>
<dbReference type="Proteomes" id="UP000422997">
    <property type="component" value="Chromosome"/>
</dbReference>
<dbReference type="EMBL" id="CP018187">
    <property type="protein sequence ID" value="QGU80923.1"/>
    <property type="molecule type" value="Genomic_DNA"/>
</dbReference>
<dbReference type="PROSITE" id="PS00018">
    <property type="entry name" value="EF_HAND_1"/>
    <property type="match status" value="1"/>
</dbReference>
<dbReference type="Pfam" id="PF19127">
    <property type="entry name" value="Choline_bind_3"/>
    <property type="match status" value="6"/>
</dbReference>
<dbReference type="AlphaFoldDB" id="A0AB37DBA9"/>
<protein>
    <submittedName>
        <fullName evidence="5">Glucosyl transferase</fullName>
    </submittedName>
</protein>
<gene>
    <name evidence="5" type="ORF">BSR19_07220</name>
</gene>
<proteinExistence type="predicted"/>
<dbReference type="InterPro" id="IPR027636">
    <property type="entry name" value="Glucan-bd_rpt"/>
</dbReference>
<dbReference type="InterPro" id="IPR018247">
    <property type="entry name" value="EF_Hand_1_Ca_BS"/>
</dbReference>
<keyword evidence="5" id="KW-0808">Transferase</keyword>
<dbReference type="SUPFAM" id="SSF69360">
    <property type="entry name" value="Cell wall binding repeat"/>
    <property type="match status" value="5"/>
</dbReference>